<organism evidence="2 3">
    <name type="scientific">Oedothorax gibbosus</name>
    <dbReference type="NCBI Taxonomy" id="931172"/>
    <lineage>
        <taxon>Eukaryota</taxon>
        <taxon>Metazoa</taxon>
        <taxon>Ecdysozoa</taxon>
        <taxon>Arthropoda</taxon>
        <taxon>Chelicerata</taxon>
        <taxon>Arachnida</taxon>
        <taxon>Araneae</taxon>
        <taxon>Araneomorphae</taxon>
        <taxon>Entelegynae</taxon>
        <taxon>Araneoidea</taxon>
        <taxon>Linyphiidae</taxon>
        <taxon>Erigoninae</taxon>
        <taxon>Oedothorax</taxon>
    </lineage>
</organism>
<evidence type="ECO:0000313" key="3">
    <source>
        <dbReference type="Proteomes" id="UP000827092"/>
    </source>
</evidence>
<dbReference type="Proteomes" id="UP000827092">
    <property type="component" value="Unassembled WGS sequence"/>
</dbReference>
<keyword evidence="1" id="KW-0175">Coiled coil</keyword>
<protein>
    <recommendedName>
        <fullName evidence="4">MULE transposase domain-containing protein</fullName>
    </recommendedName>
</protein>
<sequence length="302" mass="33827">MLPDLGNDRVCLDSTHGITNRGFELVTVLVVDKYNEGEPVAFLITSTVNTINLSKFFTAIKTALEVNLTPKAFMSDDACSKELSEADEALYAAELKYRKETRNQRRRAPPNRYGQDIEGSLDSKKEMEMLLDDLVEGKLLLSDVPLLQIAGGSTASRHKIKVIIFKAHDKHLNEIQRRRLEMAKQKESGVDCENCGKLDAEFDTCRKQLATLTKKIQELEGDLSSVKEGSEKYKKYKGLKGKFSTGKSSDYSVIGDNTLILKDNLAMCRTSNYSKYVGDILDVLFNPEVLRNSVIRGTKKCP</sequence>
<name>A0AAV6TZH2_9ARAC</name>
<evidence type="ECO:0000256" key="1">
    <source>
        <dbReference type="SAM" id="Coils"/>
    </source>
</evidence>
<dbReference type="EMBL" id="JAFNEN010000775">
    <property type="protein sequence ID" value="KAG8177537.1"/>
    <property type="molecule type" value="Genomic_DNA"/>
</dbReference>
<evidence type="ECO:0008006" key="4">
    <source>
        <dbReference type="Google" id="ProtNLM"/>
    </source>
</evidence>
<dbReference type="AlphaFoldDB" id="A0AAV6TZH2"/>
<proteinExistence type="predicted"/>
<feature type="coiled-coil region" evidence="1">
    <location>
        <begin position="202"/>
        <end position="229"/>
    </location>
</feature>
<gene>
    <name evidence="2" type="ORF">JTE90_023442</name>
</gene>
<evidence type="ECO:0000313" key="2">
    <source>
        <dbReference type="EMBL" id="KAG8177537.1"/>
    </source>
</evidence>
<reference evidence="2 3" key="1">
    <citation type="journal article" date="2022" name="Nat. Ecol. Evol.">
        <title>A masculinizing supergene underlies an exaggerated male reproductive morph in a spider.</title>
        <authorList>
            <person name="Hendrickx F."/>
            <person name="De Corte Z."/>
            <person name="Sonet G."/>
            <person name="Van Belleghem S.M."/>
            <person name="Kostlbacher S."/>
            <person name="Vangestel C."/>
        </authorList>
    </citation>
    <scope>NUCLEOTIDE SEQUENCE [LARGE SCALE GENOMIC DNA]</scope>
    <source>
        <strain evidence="2">W744_W776</strain>
    </source>
</reference>
<keyword evidence="3" id="KW-1185">Reference proteome</keyword>
<comment type="caution">
    <text evidence="2">The sequence shown here is derived from an EMBL/GenBank/DDBJ whole genome shotgun (WGS) entry which is preliminary data.</text>
</comment>
<accession>A0AAV6TZH2</accession>
<dbReference type="Gene3D" id="1.10.10.2590">
    <property type="entry name" value="BEN domain"/>
    <property type="match status" value="1"/>
</dbReference>